<dbReference type="Gene3D" id="3.40.50.2300">
    <property type="match status" value="1"/>
</dbReference>
<dbReference type="InterPro" id="IPR036890">
    <property type="entry name" value="HATPase_C_sf"/>
</dbReference>
<dbReference type="CDD" id="cd00082">
    <property type="entry name" value="HisKA"/>
    <property type="match status" value="1"/>
</dbReference>
<evidence type="ECO:0000256" key="6">
    <source>
        <dbReference type="PROSITE-ProRule" id="PRU00169"/>
    </source>
</evidence>
<dbReference type="InterPro" id="IPR005467">
    <property type="entry name" value="His_kinase_dom"/>
</dbReference>
<dbReference type="InterPro" id="IPR029787">
    <property type="entry name" value="Nucleotide_cyclase"/>
</dbReference>
<evidence type="ECO:0000259" key="10">
    <source>
        <dbReference type="PROSITE" id="PS50125"/>
    </source>
</evidence>
<dbReference type="InterPro" id="IPR036097">
    <property type="entry name" value="HisK_dim/P_sf"/>
</dbReference>
<dbReference type="STRING" id="1817863.A2Y62_11830"/>
<dbReference type="SMART" id="SM00388">
    <property type="entry name" value="HisKA"/>
    <property type="match status" value="1"/>
</dbReference>
<dbReference type="GO" id="GO:0009927">
    <property type="term" value="F:histidine phosphotransfer kinase activity"/>
    <property type="evidence" value="ECO:0007669"/>
    <property type="project" value="TreeGrafter"/>
</dbReference>
<evidence type="ECO:0000313" key="12">
    <source>
        <dbReference type="Proteomes" id="UP000178943"/>
    </source>
</evidence>
<sequence length="1414" mass="160746">MSYGIKEGMKYLNIYGVDIDEKGILYLNGMTALVTYDGVEFRDFVIEEAGGKGRIYSIKAIDQGAYVLTEDNLYFFTNDKFEFLMENTARLRTIVIQKKQRNEVIYLGNDKEFYEFNLQKKTLKLLFKDEMIDHIQVYEDHFIYHNNMEIKAWNGTSVELIHSAKLGVIRVIRYKGGKLYWWEGMHLCVQGGNGDIERYYFETDAEEIKQIRRFTELFIDRDGWIWSASLADAGMILFHDGEFEIISSKHGISSLWASEIIEDRYGVLWFALIETGLSKLVNKVIYSYWFDEIIMGIRKVEKDEVLVFSQNNLFLFSESRQNIKLRSLFPLQELRELLKNDELLDVKEGIKNDYWLLCRLSIIHYSDGKLVKYAIQEEYKEYHFVTIVINDNGDVLLGSVDGKGIFGFDGRKFFKEDEYAFFDGRDITAMLIEGSTMYVGIRGGLFRYNNGKVEDLCKNWNLPLRTYHSFFRDSRNRLWVGSYAYGAYVVENDRVVRHYDITNELPGNSANTFVEDDKANVWIGTNGGLVCVTPEDAAHTISHKDGLGVGSVIYNGLYSTQSGTVWAGIDNAVNFVRYDKIPRLHLPLQIFWRTAKVKDQLLDVAALKSLSYKDNDVYLDFFANNYYDEHSNRYSFRLLPVDSHWSGWGAHNYIRFSHISDGEYILEAKARDIWLNESEPVKVPLHILPPPWKTWYAYAGYIIIVLGSLAGYVRYRTAAQKRALRQKERELEQQQLLNERLRQIDKLKDEFLANTSHELRTPLTGIIGIVESLLDGAAGAVSATLRSNLSLIASSGRRLARLVDDILDFSKLKTKNIELNKKPVDMKSLTDVVFLNSKPLIKDKAVQLKNDIPEGMPFVEGDEDRLQQIMFNLVGNAIKFTHTGIISVSAGKSDHMVEISVTDSGIGIPAEKLTDIFKSFEQVDASTAREYGGTGLGLAITKQLVELHGGSIQVESEPGKGSRFSFTVPVSSAAAEEIAPESEQLEPVSKVQLDTEAEQIADVIVKSDGKLKILVVDDEPVNLQVLINQLSLQNYTVITAVNGMEALDLFSKGLQPDIVLLDIMMPKMTGYEVCLKIRESYPYYELPVIMLTAKNQVGDLIEGFASGANDYIAKPFSKSELIARIKTHLNLAKINIAYGRFVPHEFLKYLQKESIIDVQLGDHVQMDMTIFLSDIRSFTTLSEAMTPQENFNFINSYLNRVSPVIKKNGGFIDKYIGDSVMALFPHRTENALIASIEMMKELALYNQHRQASGYAQISIGIGLHTGTLMLGTIGDKDRMDSTVISDAVNLASRIEGLNKFYDTAILMSEKSLKTLQDPSHYNYRFLGRIKVKGKAEPVSVVEILDGYSEQVRELKLKNKAEFESGLDCFYKKEFAEASVFFNNALKIHPEDTAAQYYMRQAAKQMADWGMADRE</sequence>
<feature type="coiled-coil region" evidence="7">
    <location>
        <begin position="717"/>
        <end position="744"/>
    </location>
</feature>
<dbReference type="InterPro" id="IPR001054">
    <property type="entry name" value="A/G_cyclase"/>
</dbReference>
<evidence type="ECO:0000256" key="2">
    <source>
        <dbReference type="ARBA" id="ARBA00012438"/>
    </source>
</evidence>
<dbReference type="CDD" id="cd07302">
    <property type="entry name" value="CHD"/>
    <property type="match status" value="1"/>
</dbReference>
<dbReference type="InterPro" id="IPR004358">
    <property type="entry name" value="Sig_transdc_His_kin-like_C"/>
</dbReference>
<dbReference type="GO" id="GO:0005886">
    <property type="term" value="C:plasma membrane"/>
    <property type="evidence" value="ECO:0007669"/>
    <property type="project" value="TreeGrafter"/>
</dbReference>
<protein>
    <recommendedName>
        <fullName evidence="2">histidine kinase</fullName>
        <ecNumber evidence="2">2.7.13.3</ecNumber>
    </recommendedName>
</protein>
<dbReference type="InterPro" id="IPR003594">
    <property type="entry name" value="HATPase_dom"/>
</dbReference>
<keyword evidence="7" id="KW-0175">Coiled coil</keyword>
<feature type="modified residue" description="4-aspartylphosphate" evidence="6">
    <location>
        <position position="1062"/>
    </location>
</feature>
<dbReference type="Pfam" id="PF00211">
    <property type="entry name" value="Guanylate_cyc"/>
    <property type="match status" value="1"/>
</dbReference>
<dbReference type="Pfam" id="PF00072">
    <property type="entry name" value="Response_reg"/>
    <property type="match status" value="1"/>
</dbReference>
<keyword evidence="5" id="KW-0418">Kinase</keyword>
<dbReference type="GO" id="GO:0009190">
    <property type="term" value="P:cyclic nucleotide biosynthetic process"/>
    <property type="evidence" value="ECO:0007669"/>
    <property type="project" value="InterPro"/>
</dbReference>
<dbReference type="GO" id="GO:0000155">
    <property type="term" value="F:phosphorelay sensor kinase activity"/>
    <property type="evidence" value="ECO:0007669"/>
    <property type="project" value="InterPro"/>
</dbReference>
<comment type="caution">
    <text evidence="11">The sequence shown here is derived from an EMBL/GenBank/DDBJ whole genome shotgun (WGS) entry which is preliminary data.</text>
</comment>
<dbReference type="EMBL" id="MFGW01000066">
    <property type="protein sequence ID" value="OGF67211.1"/>
    <property type="molecule type" value="Genomic_DNA"/>
</dbReference>
<dbReference type="Gene3D" id="2.60.40.10">
    <property type="entry name" value="Immunoglobulins"/>
    <property type="match status" value="1"/>
</dbReference>
<dbReference type="InterPro" id="IPR013783">
    <property type="entry name" value="Ig-like_fold"/>
</dbReference>
<feature type="domain" description="Guanylate cyclase" evidence="10">
    <location>
        <begin position="1169"/>
        <end position="1295"/>
    </location>
</feature>
<accession>A0A1F5VVU0</accession>
<dbReference type="GO" id="GO:0004016">
    <property type="term" value="F:adenylate cyclase activity"/>
    <property type="evidence" value="ECO:0007669"/>
    <property type="project" value="UniProtKB-ARBA"/>
</dbReference>
<dbReference type="SMART" id="SM00448">
    <property type="entry name" value="REC"/>
    <property type="match status" value="1"/>
</dbReference>
<evidence type="ECO:0000313" key="11">
    <source>
        <dbReference type="EMBL" id="OGF67211.1"/>
    </source>
</evidence>
<dbReference type="PRINTS" id="PR00344">
    <property type="entry name" value="BCTRLSENSOR"/>
</dbReference>
<keyword evidence="3 6" id="KW-0597">Phosphoprotein</keyword>
<reference evidence="11 12" key="1">
    <citation type="journal article" date="2016" name="Nat. Commun.">
        <title>Thousands of microbial genomes shed light on interconnected biogeochemical processes in an aquifer system.</title>
        <authorList>
            <person name="Anantharaman K."/>
            <person name="Brown C.T."/>
            <person name="Hug L.A."/>
            <person name="Sharon I."/>
            <person name="Castelle C.J."/>
            <person name="Probst A.J."/>
            <person name="Thomas B.C."/>
            <person name="Singh A."/>
            <person name="Wilkins M.J."/>
            <person name="Karaoz U."/>
            <person name="Brodie E.L."/>
            <person name="Williams K.H."/>
            <person name="Hubbard S.S."/>
            <person name="Banfield J.F."/>
        </authorList>
    </citation>
    <scope>NUCLEOTIDE SEQUENCE [LARGE SCALE GENOMIC DNA]</scope>
</reference>
<comment type="catalytic activity">
    <reaction evidence="1">
        <text>ATP + protein L-histidine = ADP + protein N-phospho-L-histidine.</text>
        <dbReference type="EC" id="2.7.13.3"/>
    </reaction>
</comment>
<feature type="domain" description="Histidine kinase" evidence="8">
    <location>
        <begin position="754"/>
        <end position="972"/>
    </location>
</feature>
<dbReference type="PROSITE" id="PS50109">
    <property type="entry name" value="HIS_KIN"/>
    <property type="match status" value="1"/>
</dbReference>
<dbReference type="Gene3D" id="2.130.10.10">
    <property type="entry name" value="YVTN repeat-like/Quinoprotein amine dehydrogenase"/>
    <property type="match status" value="2"/>
</dbReference>
<evidence type="ECO:0000256" key="5">
    <source>
        <dbReference type="ARBA" id="ARBA00022777"/>
    </source>
</evidence>
<dbReference type="PROSITE" id="PS50110">
    <property type="entry name" value="RESPONSE_REGULATORY"/>
    <property type="match status" value="1"/>
</dbReference>
<dbReference type="PANTHER" id="PTHR43047:SF72">
    <property type="entry name" value="OSMOSENSING HISTIDINE PROTEIN KINASE SLN1"/>
    <property type="match status" value="1"/>
</dbReference>
<dbReference type="InterPro" id="IPR003661">
    <property type="entry name" value="HisK_dim/P_dom"/>
</dbReference>
<dbReference type="CDD" id="cd16922">
    <property type="entry name" value="HATPase_EvgS-ArcB-TorS-like"/>
    <property type="match status" value="1"/>
</dbReference>
<name>A0A1F5VVU0_9BACT</name>
<dbReference type="SMART" id="SM00044">
    <property type="entry name" value="CYCc"/>
    <property type="match status" value="1"/>
</dbReference>
<dbReference type="Gene3D" id="1.10.287.130">
    <property type="match status" value="1"/>
</dbReference>
<dbReference type="SUPFAM" id="SSF47384">
    <property type="entry name" value="Homodimeric domain of signal transducing histidine kinase"/>
    <property type="match status" value="1"/>
</dbReference>
<dbReference type="Proteomes" id="UP000178943">
    <property type="component" value="Unassembled WGS sequence"/>
</dbReference>
<evidence type="ECO:0000256" key="7">
    <source>
        <dbReference type="SAM" id="Coils"/>
    </source>
</evidence>
<evidence type="ECO:0000256" key="3">
    <source>
        <dbReference type="ARBA" id="ARBA00022553"/>
    </source>
</evidence>
<keyword evidence="4" id="KW-0808">Transferase</keyword>
<dbReference type="PROSITE" id="PS50125">
    <property type="entry name" value="GUANYLATE_CYCLASE_2"/>
    <property type="match status" value="1"/>
</dbReference>
<dbReference type="SUPFAM" id="SSF55073">
    <property type="entry name" value="Nucleotide cyclase"/>
    <property type="match status" value="1"/>
</dbReference>
<gene>
    <name evidence="11" type="ORF">A2Y62_11830</name>
</gene>
<dbReference type="Pfam" id="PF02518">
    <property type="entry name" value="HATPase_c"/>
    <property type="match status" value="1"/>
</dbReference>
<evidence type="ECO:0000256" key="4">
    <source>
        <dbReference type="ARBA" id="ARBA00022679"/>
    </source>
</evidence>
<dbReference type="Pfam" id="PF00512">
    <property type="entry name" value="HisKA"/>
    <property type="match status" value="1"/>
</dbReference>
<organism evidence="11 12">
    <name type="scientific">Candidatus Fischerbacteria bacterium RBG_13_37_8</name>
    <dbReference type="NCBI Taxonomy" id="1817863"/>
    <lineage>
        <taxon>Bacteria</taxon>
        <taxon>Candidatus Fischeribacteriota</taxon>
    </lineage>
</organism>
<evidence type="ECO:0000259" key="8">
    <source>
        <dbReference type="PROSITE" id="PS50109"/>
    </source>
</evidence>
<dbReference type="FunFam" id="3.30.565.10:FF:000010">
    <property type="entry name" value="Sensor histidine kinase RcsC"/>
    <property type="match status" value="1"/>
</dbReference>
<dbReference type="Gene3D" id="3.30.565.10">
    <property type="entry name" value="Histidine kinase-like ATPase, C-terminal domain"/>
    <property type="match status" value="1"/>
</dbReference>
<dbReference type="SUPFAM" id="SSF52172">
    <property type="entry name" value="CheY-like"/>
    <property type="match status" value="1"/>
</dbReference>
<dbReference type="InterPro" id="IPR001789">
    <property type="entry name" value="Sig_transdc_resp-reg_receiver"/>
</dbReference>
<evidence type="ECO:0000256" key="1">
    <source>
        <dbReference type="ARBA" id="ARBA00000085"/>
    </source>
</evidence>
<dbReference type="Gene3D" id="3.30.70.1230">
    <property type="entry name" value="Nucleotide cyclase"/>
    <property type="match status" value="1"/>
</dbReference>
<dbReference type="SMART" id="SM00387">
    <property type="entry name" value="HATPase_c"/>
    <property type="match status" value="1"/>
</dbReference>
<evidence type="ECO:0000259" key="9">
    <source>
        <dbReference type="PROSITE" id="PS50110"/>
    </source>
</evidence>
<dbReference type="SUPFAM" id="SSF55874">
    <property type="entry name" value="ATPase domain of HSP90 chaperone/DNA topoisomerase II/histidine kinase"/>
    <property type="match status" value="1"/>
</dbReference>
<dbReference type="InterPro" id="IPR011006">
    <property type="entry name" value="CheY-like_superfamily"/>
</dbReference>
<dbReference type="EC" id="2.7.13.3" evidence="2"/>
<dbReference type="PANTHER" id="PTHR43047">
    <property type="entry name" value="TWO-COMPONENT HISTIDINE PROTEIN KINASE"/>
    <property type="match status" value="1"/>
</dbReference>
<proteinExistence type="predicted"/>
<feature type="domain" description="Response regulatory" evidence="9">
    <location>
        <begin position="1012"/>
        <end position="1129"/>
    </location>
</feature>
<dbReference type="InterPro" id="IPR015943">
    <property type="entry name" value="WD40/YVTN_repeat-like_dom_sf"/>
</dbReference>